<evidence type="ECO:0000256" key="1">
    <source>
        <dbReference type="SAM" id="MobiDB-lite"/>
    </source>
</evidence>
<keyword evidence="3" id="KW-1185">Reference proteome</keyword>
<dbReference type="GeneID" id="98152300"/>
<sequence>MGVGGQYSPKRSLKGPMGGADRISPRSAGIAASPAFDRNPDSVCALSGLCRTAGSPRLAWRIQGSAAIFALSDDGPMWSSYLFMAAIQTPSMLTPPAYAVMHPYHNLLLHEEFTSSTTSKNGSHNSIVRSRQGNSSHHGHQYSRSQSSPEGRPSRKEMAKKQRGDFRTLHHKQNPEYISFCKSFTQLYGHKSP</sequence>
<evidence type="ECO:0000313" key="2">
    <source>
        <dbReference type="EMBL" id="KAL2857421.1"/>
    </source>
</evidence>
<name>A0ABR4KYR8_9EURO</name>
<protein>
    <submittedName>
        <fullName evidence="2">Uncharacterized protein</fullName>
    </submittedName>
</protein>
<feature type="region of interest" description="Disordered" evidence="1">
    <location>
        <begin position="115"/>
        <end position="171"/>
    </location>
</feature>
<reference evidence="2 3" key="1">
    <citation type="submission" date="2024-07" db="EMBL/GenBank/DDBJ databases">
        <title>Section-level genome sequencing and comparative genomics of Aspergillus sections Usti and Cavernicolus.</title>
        <authorList>
            <consortium name="Lawrence Berkeley National Laboratory"/>
            <person name="Nybo J.L."/>
            <person name="Vesth T.C."/>
            <person name="Theobald S."/>
            <person name="Frisvad J.C."/>
            <person name="Larsen T.O."/>
            <person name="Kjaerboelling I."/>
            <person name="Rothschild-Mancinelli K."/>
            <person name="Lyhne E.K."/>
            <person name="Kogle M.E."/>
            <person name="Barry K."/>
            <person name="Clum A."/>
            <person name="Na H."/>
            <person name="Ledsgaard L."/>
            <person name="Lin J."/>
            <person name="Lipzen A."/>
            <person name="Kuo A."/>
            <person name="Riley R."/>
            <person name="Mondo S."/>
            <person name="LaButti K."/>
            <person name="Haridas S."/>
            <person name="Pangalinan J."/>
            <person name="Salamov A.A."/>
            <person name="Simmons B.A."/>
            <person name="Magnuson J.K."/>
            <person name="Chen J."/>
            <person name="Drula E."/>
            <person name="Henrissat B."/>
            <person name="Wiebenga A."/>
            <person name="Lubbers R.J."/>
            <person name="Gomes A.C."/>
            <person name="Macurrencykelacurrency M.R."/>
            <person name="Stajich J."/>
            <person name="Grigoriev I.V."/>
            <person name="Mortensen U.H."/>
            <person name="De vries R.P."/>
            <person name="Baker S.E."/>
            <person name="Andersen M.R."/>
        </authorList>
    </citation>
    <scope>NUCLEOTIDE SEQUENCE [LARGE SCALE GENOMIC DNA]</scope>
    <source>
        <strain evidence="2 3">CBS 756.74</strain>
    </source>
</reference>
<dbReference type="Proteomes" id="UP001610444">
    <property type="component" value="Unassembled WGS sequence"/>
</dbReference>
<gene>
    <name evidence="2" type="ORF">BJX68DRAFT_176578</name>
</gene>
<feature type="region of interest" description="Disordered" evidence="1">
    <location>
        <begin position="1"/>
        <end position="24"/>
    </location>
</feature>
<accession>A0ABR4KYR8</accession>
<comment type="caution">
    <text evidence="2">The sequence shown here is derived from an EMBL/GenBank/DDBJ whole genome shotgun (WGS) entry which is preliminary data.</text>
</comment>
<dbReference type="EMBL" id="JBFXLR010000006">
    <property type="protein sequence ID" value="KAL2857421.1"/>
    <property type="molecule type" value="Genomic_DNA"/>
</dbReference>
<feature type="compositionally biased region" description="Polar residues" evidence="1">
    <location>
        <begin position="115"/>
        <end position="149"/>
    </location>
</feature>
<evidence type="ECO:0000313" key="3">
    <source>
        <dbReference type="Proteomes" id="UP001610444"/>
    </source>
</evidence>
<feature type="compositionally biased region" description="Basic and acidic residues" evidence="1">
    <location>
        <begin position="152"/>
        <end position="168"/>
    </location>
</feature>
<dbReference type="RefSeq" id="XP_070902952.1">
    <property type="nucleotide sequence ID" value="XM_071037136.1"/>
</dbReference>
<proteinExistence type="predicted"/>
<organism evidence="2 3">
    <name type="scientific">Aspergillus pseudodeflectus</name>
    <dbReference type="NCBI Taxonomy" id="176178"/>
    <lineage>
        <taxon>Eukaryota</taxon>
        <taxon>Fungi</taxon>
        <taxon>Dikarya</taxon>
        <taxon>Ascomycota</taxon>
        <taxon>Pezizomycotina</taxon>
        <taxon>Eurotiomycetes</taxon>
        <taxon>Eurotiomycetidae</taxon>
        <taxon>Eurotiales</taxon>
        <taxon>Aspergillaceae</taxon>
        <taxon>Aspergillus</taxon>
        <taxon>Aspergillus subgen. Nidulantes</taxon>
    </lineage>
</organism>